<dbReference type="Pfam" id="PF13765">
    <property type="entry name" value="PRY"/>
    <property type="match status" value="1"/>
</dbReference>
<comment type="cofactor">
    <cofactor evidence="2">
        <name>Co(2+)</name>
        <dbReference type="ChEBI" id="CHEBI:48828"/>
    </cofactor>
</comment>
<dbReference type="InterPro" id="IPR001870">
    <property type="entry name" value="B30.2/SPRY"/>
</dbReference>
<evidence type="ECO:0000256" key="18">
    <source>
        <dbReference type="ARBA" id="ARBA00022842"/>
    </source>
</evidence>
<dbReference type="Gene3D" id="1.20.1070.10">
    <property type="entry name" value="Rhodopsin 7-helix transmembrane proteins"/>
    <property type="match status" value="1"/>
</dbReference>
<dbReference type="GO" id="GO:0019563">
    <property type="term" value="P:glycerol catabolic process"/>
    <property type="evidence" value="ECO:0007669"/>
    <property type="project" value="TreeGrafter"/>
</dbReference>
<dbReference type="InterPro" id="IPR050861">
    <property type="entry name" value="Dihydroxyacetone_Kinase"/>
</dbReference>
<keyword evidence="20" id="KW-0456">Lyase</keyword>
<evidence type="ECO:0000256" key="26">
    <source>
        <dbReference type="ARBA" id="ARBA00047974"/>
    </source>
</evidence>
<keyword evidence="14" id="KW-0418">Kinase</keyword>
<dbReference type="InterPro" id="IPR001841">
    <property type="entry name" value="Znf_RING"/>
</dbReference>
<protein>
    <recommendedName>
        <fullName evidence="7">Triokinase/FMN cyclase</fullName>
        <ecNumber evidence="5">2.7.1.28</ecNumber>
        <ecNumber evidence="4">2.7.1.29</ecNumber>
        <ecNumber evidence="6">4.6.1.15</ecNumber>
    </recommendedName>
    <alternativeName>
        <fullName evidence="23">Bifunctional ATP-dependent dihydroxyacetone kinase/FAD-AMP lyase (cyclizing)</fullName>
    </alternativeName>
</protein>
<dbReference type="InterPro" id="IPR003879">
    <property type="entry name" value="Butyrophylin_SPRY"/>
</dbReference>
<evidence type="ECO:0000256" key="24">
    <source>
        <dbReference type="ARBA" id="ARBA00045490"/>
    </source>
</evidence>
<evidence type="ECO:0000256" key="6">
    <source>
        <dbReference type="ARBA" id="ARBA00012578"/>
    </source>
</evidence>
<feature type="domain" description="B box-type" evidence="34">
    <location>
        <begin position="1617"/>
        <end position="1657"/>
    </location>
</feature>
<dbReference type="GO" id="GO:0005524">
    <property type="term" value="F:ATP binding"/>
    <property type="evidence" value="ECO:0007669"/>
    <property type="project" value="UniProtKB-KW"/>
</dbReference>
<reference evidence="39" key="1">
    <citation type="journal article" date="2023" name="Science">
        <title>Genome structures resolve the early diversification of teleost fishes.</title>
        <authorList>
            <person name="Parey E."/>
            <person name="Louis A."/>
            <person name="Montfort J."/>
            <person name="Bouchez O."/>
            <person name="Roques C."/>
            <person name="Iampietro C."/>
            <person name="Lluch J."/>
            <person name="Castinel A."/>
            <person name="Donnadieu C."/>
            <person name="Desvignes T."/>
            <person name="Floi Bucao C."/>
            <person name="Jouanno E."/>
            <person name="Wen M."/>
            <person name="Mejri S."/>
            <person name="Dirks R."/>
            <person name="Jansen H."/>
            <person name="Henkel C."/>
            <person name="Chen W.J."/>
            <person name="Zahm M."/>
            <person name="Cabau C."/>
            <person name="Klopp C."/>
            <person name="Thompson A.W."/>
            <person name="Robinson-Rechavi M."/>
            <person name="Braasch I."/>
            <person name="Lecointre G."/>
            <person name="Bobe J."/>
            <person name="Postlethwait J.H."/>
            <person name="Berthelot C."/>
            <person name="Roest Crollius H."/>
            <person name="Guiguen Y."/>
        </authorList>
    </citation>
    <scope>NUCLEOTIDE SEQUENCE</scope>
    <source>
        <strain evidence="39">WJC10195</strain>
    </source>
</reference>
<dbReference type="SUPFAM" id="SSF53300">
    <property type="entry name" value="vWA-like"/>
    <property type="match status" value="1"/>
</dbReference>
<feature type="transmembrane region" description="Helical" evidence="32">
    <location>
        <begin position="117"/>
        <end position="136"/>
    </location>
</feature>
<dbReference type="Pfam" id="PF13519">
    <property type="entry name" value="VWA_2"/>
    <property type="match status" value="1"/>
</dbReference>
<dbReference type="InterPro" id="IPR002035">
    <property type="entry name" value="VWF_A"/>
</dbReference>
<proteinExistence type="predicted"/>
<evidence type="ECO:0000256" key="28">
    <source>
        <dbReference type="ARBA" id="ARBA00048898"/>
    </source>
</evidence>
<evidence type="ECO:0000256" key="27">
    <source>
        <dbReference type="ARBA" id="ARBA00048526"/>
    </source>
</evidence>
<dbReference type="PANTHER" id="PTHR28629:SF4">
    <property type="entry name" value="TRIOKINASE_FMN CYCLASE"/>
    <property type="match status" value="1"/>
</dbReference>
<keyword evidence="32" id="KW-1133">Transmembrane helix</keyword>
<evidence type="ECO:0000256" key="22">
    <source>
        <dbReference type="ARBA" id="ARBA00023285"/>
    </source>
</evidence>
<dbReference type="GO" id="GO:0004371">
    <property type="term" value="F:glycerone kinase activity"/>
    <property type="evidence" value="ECO:0007669"/>
    <property type="project" value="UniProtKB-EC"/>
</dbReference>
<keyword evidence="10" id="KW-0808">Transferase</keyword>
<dbReference type="InterPro" id="IPR043136">
    <property type="entry name" value="B30.2/SPRY_sf"/>
</dbReference>
<dbReference type="InterPro" id="IPR058030">
    <property type="entry name" value="TRIM8/14/16/25/29/45/65_CC"/>
</dbReference>
<evidence type="ECO:0000256" key="10">
    <source>
        <dbReference type="ARBA" id="ARBA00022679"/>
    </source>
</evidence>
<keyword evidence="32" id="KW-0812">Transmembrane</keyword>
<evidence type="ECO:0000256" key="23">
    <source>
        <dbReference type="ARBA" id="ARBA00032426"/>
    </source>
</evidence>
<evidence type="ECO:0000256" key="9">
    <source>
        <dbReference type="ARBA" id="ARBA00022630"/>
    </source>
</evidence>
<dbReference type="OrthoDB" id="1724672at2759"/>
<dbReference type="SMART" id="SM01120">
    <property type="entry name" value="Dak2"/>
    <property type="match status" value="1"/>
</dbReference>
<dbReference type="GO" id="GO:0050354">
    <property type="term" value="F:triokinase activity"/>
    <property type="evidence" value="ECO:0007669"/>
    <property type="project" value="UniProtKB-EC"/>
</dbReference>
<comment type="catalytic activity">
    <reaction evidence="26">
        <text>D-glyceraldehyde + ATP = D-glyceraldehyde 3-phosphate + ADP + H(+)</text>
        <dbReference type="Rhea" id="RHEA:13941"/>
        <dbReference type="ChEBI" id="CHEBI:15378"/>
        <dbReference type="ChEBI" id="CHEBI:17378"/>
        <dbReference type="ChEBI" id="CHEBI:30616"/>
        <dbReference type="ChEBI" id="CHEBI:59776"/>
        <dbReference type="ChEBI" id="CHEBI:456216"/>
        <dbReference type="EC" id="2.7.1.28"/>
    </reaction>
</comment>
<dbReference type="SUPFAM" id="SSF57850">
    <property type="entry name" value="RING/U-box"/>
    <property type="match status" value="1"/>
</dbReference>
<feature type="domain" description="DhaL" evidence="37">
    <location>
        <begin position="569"/>
        <end position="769"/>
    </location>
</feature>
<dbReference type="PROSITE" id="PS51481">
    <property type="entry name" value="DHAK"/>
    <property type="match status" value="1"/>
</dbReference>
<evidence type="ECO:0000256" key="1">
    <source>
        <dbReference type="ARBA" id="ARBA00001936"/>
    </source>
</evidence>
<evidence type="ECO:0000256" key="12">
    <source>
        <dbReference type="ARBA" id="ARBA00022741"/>
    </source>
</evidence>
<dbReference type="InterPro" id="IPR017907">
    <property type="entry name" value="Znf_RING_CS"/>
</dbReference>
<evidence type="ECO:0000256" key="25">
    <source>
        <dbReference type="ARBA" id="ARBA00046681"/>
    </source>
</evidence>
<dbReference type="CDD" id="cd19769">
    <property type="entry name" value="Bbox2_TRIM16-like"/>
    <property type="match status" value="1"/>
</dbReference>
<keyword evidence="18" id="KW-0460">Magnesium</keyword>
<dbReference type="Pfam" id="PF13445">
    <property type="entry name" value="zf-RING_UBOX"/>
    <property type="match status" value="1"/>
</dbReference>
<keyword evidence="40" id="KW-1185">Reference proteome</keyword>
<evidence type="ECO:0000256" key="7">
    <source>
        <dbReference type="ARBA" id="ARBA00018932"/>
    </source>
</evidence>
<comment type="function">
    <text evidence="24">Catalyzes both the phosphorylation of dihydroxyacetone and of glyceraldehyde, and the splitting of ribonucleoside diphosphate-X compounds among which FAD is the best substrate. Represses IFIH1-mediated cellular antiviral response.</text>
</comment>
<dbReference type="PROSITE" id="PS50234">
    <property type="entry name" value="VWFA"/>
    <property type="match status" value="1"/>
</dbReference>
<evidence type="ECO:0000256" key="21">
    <source>
        <dbReference type="ARBA" id="ARBA00023268"/>
    </source>
</evidence>
<dbReference type="Pfam" id="PF00643">
    <property type="entry name" value="zf-B_box"/>
    <property type="match status" value="1"/>
</dbReference>
<dbReference type="SMART" id="SM00336">
    <property type="entry name" value="BBOX"/>
    <property type="match status" value="1"/>
</dbReference>
<dbReference type="GO" id="GO:0008270">
    <property type="term" value="F:zinc ion binding"/>
    <property type="evidence" value="ECO:0007669"/>
    <property type="project" value="UniProtKB-KW"/>
</dbReference>
<keyword evidence="8" id="KW-0597">Phosphoprotein</keyword>
<evidence type="ECO:0000256" key="13">
    <source>
        <dbReference type="ARBA" id="ARBA00022771"/>
    </source>
</evidence>
<dbReference type="Pfam" id="PF02734">
    <property type="entry name" value="Dak2"/>
    <property type="match status" value="1"/>
</dbReference>
<evidence type="ECO:0000256" key="29">
    <source>
        <dbReference type="PROSITE-ProRule" id="PRU00024"/>
    </source>
</evidence>
<dbReference type="EC" id="4.6.1.15" evidence="6"/>
<sequence>MLVAIGLMMVGWSLFQSCTCVKRYLAVVHPIVFLKIRAPKYLKYRVICWGAIWVVTLAFCLILVKSYPDFPVEVFSILFGIVLFINSFCSLSIMAALRRPAPGDGERERMHKLNRQAFRRVLITQLLVTLNFLPYICTGILKSQGLSYNMVCLAYCFSYTSFGVTNIVQPLQFLSRMGKLPCQLCPGVNQEQTEAESVANRRLFVPRAWSPETERQQSSDMEVQKKLLNTVEHCVDEALSGMVCGNAGLGEGPDMSLHMQVTWGAGMLSGAVAGAVFASPPPSSVLAAILALWQDRATTGVLLIVKNYTGDRLNFGLALEQARARGVPVDMVIVADDCAFAQPSKAGRRGLCGTLLVHKLAGAMAEEGRPLKEIVAKVTEAAKGIGTLGVSLSPCSVPGCLPSFELPPGEMELGLGIHGEPGIMRSKVATADEVVKTMIDHMTDPSSQSHLSLKSGDSVVLCVNNLGALSCLEMAVVTRSAISCLEGRGVQVARVMSGSFMTSLEMAGVSLTLMLVDEEKLRLFDAKTTAPAWPNISSAAVSGRTCSIKPPEKKSVPVESTKREGPLSNVLRKVLEKVCADLLHRQEELNALDRAAGDGDCGSTHALAANAIKEWLSSHVVPGCPGELLSTLAGLVQDRMGGSSGALYSLFLTAASPPLLGSSDLAAWADAVHAGTEAMRCYGGADPGDRTMLDALCPASEELRKLSSVSSAGMMAVLKMAVEKAELGAESTRNLTAKAGRASYIAAERVTLPDPGAVAIATILRSAAQLSGNRPNRQTDIWPLLLNRLIRWSSPVVMWCVTGCLKEQQLCTRLSPALSVEGRLGRPSPGPSQSVNMTTTIGSLSSLSQAHHWYPPPLPPRKSLSKKQPRPRSTPPPVPPRGLEAGGEMPLRANVNVLSLILGRLVDMNKAPCLQCSHSPVFCEKCRGAMSSLSTLRNQLNKTMWCCEFCGWENILSHTEAGLRGAPRRPLPGRDVLYLNQDSDGDYINLDDMLVVFCVDISGSMSVTSEVSPGSSVRSPTYLSRLQSVQDALQRALSSLLQTSPHRRVALVTFNDEVTVYGDGTDDPLTLRDWSLMDFDYLKSQGEKYSTPHCIAESISSLTRRVKELREHGATALGPAALVSIAMASQYMGSKVIICTDGRANIGLGELEQTSAQTSTYSPFFYNQLAKEAADSGVIVSVLTFEGTDCRLAEVGRLADHTGGRVNIVNISSVSTEIQTILADNVLATSVTATLLSAEGIYFPYEDDSAHKLVREIGNVTEDVEITFQFAVKPDSIESFQRRDRVPFQLQLEFKTRELQRATRIVTDQRRVTSSSWVWAGSLNMGVLGVHCAQLCARLTMEGRVLEAQKQLRAQQDLLKDISEQRPSPKEESVYGNWISTMSVICDDLTGHSQENQENKDLEASNSPVVKGLSDEAAKVVYQMKRAKSVGKRHGGQPLGFVGGAGATACDTHKKKERLQGLRHSLTPSHSEELLSLPTLTEQGYPRHDRRAGTLHSIQEIQVEMMQTGSFLCTEQLQCSICLDTFTNPVSTPCGHSFCMTCIGRYWDNSRVCRCPLCKETFGNRPCLHINRTLKDITEQFKGVLGQAGQTDPLPTPEKAHRLSLRRFNLNREAGSSEEPLCQKHHRRLELFCKTDDAFICVVCLEKDHQAHDTTFTSREWLINKSHFVTSQAEIEQMTRDRVMKVEELRTSLEGISTSTEREMQSSMCELKALVSSVESAQAKLLEVIQINRLAAEQQAETLIEELEQEISQLRKRSDKLAQLSQAEDYALILKHFPTLCTPPQTREWSGVSVNSDLCVEGIHRTVSQLAERFQEELRRLPEMSIRFPVEPSPMRLQPKEVKMQEYAVDVTFDSATAHPKLNLSEDRKQVWYGDRYRGGPRPTQRDLIMWCVSWVERVLPGGGTTGRLRCEARRTGTWVWPAIPPTGRANSRSTPSHGYWFLSLRDKSNFNIQREPSSSVNRNQTPQKIGVFLDYERGQVSFYNVDTKEHIHTFTDTFSKTMYPFFSPCGNKSGRNEAPLVITAVH</sequence>
<keyword evidence="21" id="KW-0511">Multifunctional enzyme</keyword>
<dbReference type="GO" id="GO:0034012">
    <property type="term" value="F:FAD-AMP lyase (cyclizing) activity"/>
    <property type="evidence" value="ECO:0007669"/>
    <property type="project" value="UniProtKB-EC"/>
</dbReference>
<dbReference type="Pfam" id="PF25600">
    <property type="entry name" value="TRIM_CC"/>
    <property type="match status" value="1"/>
</dbReference>
<feature type="coiled-coil region" evidence="30">
    <location>
        <begin position="1726"/>
        <end position="1764"/>
    </location>
</feature>
<keyword evidence="17" id="KW-0067">ATP-binding</keyword>
<dbReference type="InterPro" id="IPR003877">
    <property type="entry name" value="SPRY_dom"/>
</dbReference>
<comment type="catalytic activity">
    <reaction evidence="28">
        <text>dihydroxyacetone + ATP = dihydroxyacetone phosphate + ADP + H(+)</text>
        <dbReference type="Rhea" id="RHEA:15773"/>
        <dbReference type="ChEBI" id="CHEBI:15378"/>
        <dbReference type="ChEBI" id="CHEBI:16016"/>
        <dbReference type="ChEBI" id="CHEBI:30616"/>
        <dbReference type="ChEBI" id="CHEBI:57642"/>
        <dbReference type="ChEBI" id="CHEBI:456216"/>
        <dbReference type="EC" id="2.7.1.29"/>
    </reaction>
</comment>
<keyword evidence="9" id="KW-0285">Flavoprotein</keyword>
<evidence type="ECO:0000256" key="11">
    <source>
        <dbReference type="ARBA" id="ARBA00022723"/>
    </source>
</evidence>
<accession>A0A9Q1JCZ9</accession>
<dbReference type="InterPro" id="IPR013083">
    <property type="entry name" value="Znf_RING/FYVE/PHD"/>
</dbReference>
<dbReference type="PROSITE" id="PS50089">
    <property type="entry name" value="ZF_RING_2"/>
    <property type="match status" value="1"/>
</dbReference>
<keyword evidence="12" id="KW-0547">Nucleotide-binding</keyword>
<name>A0A9Q1JCZ9_SYNKA</name>
<dbReference type="Gene3D" id="3.40.50.10440">
    <property type="entry name" value="Dihydroxyacetone kinase, domain 1"/>
    <property type="match status" value="1"/>
</dbReference>
<keyword evidence="19" id="KW-0464">Manganese</keyword>
<feature type="domain" description="DhaK" evidence="38">
    <location>
        <begin position="194"/>
        <end position="533"/>
    </location>
</feature>
<evidence type="ECO:0000256" key="8">
    <source>
        <dbReference type="ARBA" id="ARBA00022553"/>
    </source>
</evidence>
<dbReference type="EC" id="2.7.1.29" evidence="4"/>
<feature type="transmembrane region" description="Helical" evidence="32">
    <location>
        <begin position="74"/>
        <end position="97"/>
    </location>
</feature>
<dbReference type="InterPro" id="IPR004007">
    <property type="entry name" value="DhaL_dom"/>
</dbReference>
<dbReference type="SUPFAM" id="SSF81321">
    <property type="entry name" value="Family A G protein-coupled receptor-like"/>
    <property type="match status" value="1"/>
</dbReference>
<comment type="catalytic activity">
    <reaction evidence="27">
        <text>FAD = riboflavin cyclic-4',5'-phosphate + AMP + H(+)</text>
        <dbReference type="Rhea" id="RHEA:13729"/>
        <dbReference type="ChEBI" id="CHEBI:15378"/>
        <dbReference type="ChEBI" id="CHEBI:57692"/>
        <dbReference type="ChEBI" id="CHEBI:76202"/>
        <dbReference type="ChEBI" id="CHEBI:456215"/>
        <dbReference type="EC" id="4.6.1.15"/>
    </reaction>
</comment>
<evidence type="ECO:0000259" key="33">
    <source>
        <dbReference type="PROSITE" id="PS50089"/>
    </source>
</evidence>
<evidence type="ECO:0000256" key="4">
    <source>
        <dbReference type="ARBA" id="ARBA00012107"/>
    </source>
</evidence>
<dbReference type="PROSITE" id="PS51480">
    <property type="entry name" value="DHAL"/>
    <property type="match status" value="1"/>
</dbReference>
<dbReference type="PANTHER" id="PTHR28629">
    <property type="entry name" value="TRIOKINASE/FMN CYCLASE"/>
    <property type="match status" value="1"/>
</dbReference>
<dbReference type="GO" id="GO:0005829">
    <property type="term" value="C:cytosol"/>
    <property type="evidence" value="ECO:0007669"/>
    <property type="project" value="TreeGrafter"/>
</dbReference>
<comment type="subunit">
    <text evidence="25">Homodimer. Interacts with IFIH1 (via the CARD domains), the interaction is inhibited by viral infection.</text>
</comment>
<evidence type="ECO:0000256" key="16">
    <source>
        <dbReference type="ARBA" id="ARBA00022833"/>
    </source>
</evidence>
<evidence type="ECO:0000256" key="19">
    <source>
        <dbReference type="ARBA" id="ARBA00023211"/>
    </source>
</evidence>
<evidence type="ECO:0000256" key="32">
    <source>
        <dbReference type="SAM" id="Phobius"/>
    </source>
</evidence>
<dbReference type="FunFam" id="1.25.40.340:FF:000001">
    <property type="entry name" value="Dihydroxyacetone kinase 1"/>
    <property type="match status" value="1"/>
</dbReference>
<comment type="cofactor">
    <cofactor evidence="1">
        <name>Mn(2+)</name>
        <dbReference type="ChEBI" id="CHEBI:29035"/>
    </cofactor>
</comment>
<dbReference type="SUPFAM" id="SSF49899">
    <property type="entry name" value="Concanavalin A-like lectins/glucanases"/>
    <property type="match status" value="1"/>
</dbReference>
<dbReference type="InterPro" id="IPR036465">
    <property type="entry name" value="vWFA_dom_sf"/>
</dbReference>
<evidence type="ECO:0000259" key="35">
    <source>
        <dbReference type="PROSITE" id="PS50188"/>
    </source>
</evidence>
<keyword evidence="13 29" id="KW-0863">Zinc-finger</keyword>
<gene>
    <name evidence="39" type="ORF">SKAU_G00029290</name>
</gene>
<evidence type="ECO:0000313" key="40">
    <source>
        <dbReference type="Proteomes" id="UP001152622"/>
    </source>
</evidence>
<keyword evidence="30" id="KW-0175">Coiled coil</keyword>
<dbReference type="InterPro" id="IPR027370">
    <property type="entry name" value="Znf-RING_euk"/>
</dbReference>
<dbReference type="Gene3D" id="3.30.40.10">
    <property type="entry name" value="Zinc/RING finger domain, C3HC4 (zinc finger)"/>
    <property type="match status" value="1"/>
</dbReference>
<dbReference type="SMART" id="SM00184">
    <property type="entry name" value="RING"/>
    <property type="match status" value="1"/>
</dbReference>
<keyword evidence="22" id="KW-0170">Cobalt</keyword>
<evidence type="ECO:0000259" key="34">
    <source>
        <dbReference type="PROSITE" id="PS50119"/>
    </source>
</evidence>
<feature type="domain" description="VWFA" evidence="36">
    <location>
        <begin position="994"/>
        <end position="1226"/>
    </location>
</feature>
<evidence type="ECO:0000256" key="15">
    <source>
        <dbReference type="ARBA" id="ARBA00022827"/>
    </source>
</evidence>
<dbReference type="PROSITE" id="PS00518">
    <property type="entry name" value="ZF_RING_1"/>
    <property type="match status" value="1"/>
</dbReference>
<comment type="caution">
    <text evidence="39">The sequence shown here is derived from an EMBL/GenBank/DDBJ whole genome shotgun (WGS) entry which is preliminary data.</text>
</comment>
<feature type="transmembrane region" description="Helical" evidence="32">
    <location>
        <begin position="46"/>
        <end position="68"/>
    </location>
</feature>
<keyword evidence="32" id="KW-0472">Membrane</keyword>
<evidence type="ECO:0000259" key="37">
    <source>
        <dbReference type="PROSITE" id="PS51480"/>
    </source>
</evidence>
<evidence type="ECO:0000259" key="38">
    <source>
        <dbReference type="PROSITE" id="PS51481"/>
    </source>
</evidence>
<dbReference type="Gene3D" id="2.60.120.920">
    <property type="match status" value="1"/>
</dbReference>
<dbReference type="InterPro" id="IPR013320">
    <property type="entry name" value="ConA-like_dom_sf"/>
</dbReference>
<dbReference type="EC" id="2.7.1.28" evidence="5"/>
<evidence type="ECO:0000256" key="20">
    <source>
        <dbReference type="ARBA" id="ARBA00023239"/>
    </source>
</evidence>
<evidence type="ECO:0000256" key="2">
    <source>
        <dbReference type="ARBA" id="ARBA00001941"/>
    </source>
</evidence>
<dbReference type="PROSITE" id="PS50119">
    <property type="entry name" value="ZF_BBOX"/>
    <property type="match status" value="1"/>
</dbReference>
<dbReference type="Gene3D" id="3.30.1180.20">
    <property type="entry name" value="Dihydroxyacetone kinase, domain 2"/>
    <property type="match status" value="1"/>
</dbReference>
<evidence type="ECO:0000256" key="30">
    <source>
        <dbReference type="SAM" id="Coils"/>
    </source>
</evidence>
<dbReference type="Gene3D" id="3.40.50.410">
    <property type="entry name" value="von Willebrand factor, type A domain"/>
    <property type="match status" value="1"/>
</dbReference>
<feature type="domain" description="B30.2/SPRY" evidence="35">
    <location>
        <begin position="1831"/>
        <end position="2027"/>
    </location>
</feature>
<dbReference type="SMART" id="SM00327">
    <property type="entry name" value="VWA"/>
    <property type="match status" value="1"/>
</dbReference>
<evidence type="ECO:0000313" key="39">
    <source>
        <dbReference type="EMBL" id="KAJ8382151.1"/>
    </source>
</evidence>
<dbReference type="SUPFAM" id="SSF57845">
    <property type="entry name" value="B-box zinc-binding domain"/>
    <property type="match status" value="1"/>
</dbReference>
<evidence type="ECO:0000256" key="5">
    <source>
        <dbReference type="ARBA" id="ARBA00012110"/>
    </source>
</evidence>
<dbReference type="FunFam" id="3.40.50.10440:FF:000001">
    <property type="entry name" value="Dihydroxyacetone kinase, DhaK subunit"/>
    <property type="match status" value="1"/>
</dbReference>
<dbReference type="InterPro" id="IPR006574">
    <property type="entry name" value="PRY"/>
</dbReference>
<feature type="region of interest" description="Disordered" evidence="31">
    <location>
        <begin position="857"/>
        <end position="887"/>
    </location>
</feature>
<keyword evidence="16" id="KW-0862">Zinc</keyword>
<dbReference type="InterPro" id="IPR036117">
    <property type="entry name" value="DhaL_dom_sf"/>
</dbReference>
<dbReference type="Proteomes" id="UP001152622">
    <property type="component" value="Chromosome 1"/>
</dbReference>
<comment type="cofactor">
    <cofactor evidence="3">
        <name>Mg(2+)</name>
        <dbReference type="ChEBI" id="CHEBI:18420"/>
    </cofactor>
</comment>
<dbReference type="Pfam" id="PF02733">
    <property type="entry name" value="Dak1"/>
    <property type="match status" value="1"/>
</dbReference>
<keyword evidence="11" id="KW-0479">Metal-binding</keyword>
<dbReference type="SUPFAM" id="SSF101473">
    <property type="entry name" value="DhaL-like"/>
    <property type="match status" value="1"/>
</dbReference>
<keyword evidence="15" id="KW-0274">FAD</keyword>
<dbReference type="SMART" id="SM00589">
    <property type="entry name" value="PRY"/>
    <property type="match status" value="1"/>
</dbReference>
<dbReference type="Gene3D" id="3.30.160.60">
    <property type="entry name" value="Classic Zinc Finger"/>
    <property type="match status" value="1"/>
</dbReference>
<dbReference type="InterPro" id="IPR004006">
    <property type="entry name" value="DhaK_dom"/>
</dbReference>
<dbReference type="PRINTS" id="PR01407">
    <property type="entry name" value="BUTYPHLNCDUF"/>
</dbReference>
<dbReference type="FunFam" id="3.30.1180.20:FF:000003">
    <property type="entry name" value="triokinase/FMN cyclase isoform X1"/>
    <property type="match status" value="1"/>
</dbReference>
<feature type="domain" description="RING-type" evidence="33">
    <location>
        <begin position="1519"/>
        <end position="1559"/>
    </location>
</feature>
<evidence type="ECO:0000256" key="17">
    <source>
        <dbReference type="ARBA" id="ARBA00022840"/>
    </source>
</evidence>
<dbReference type="Pfam" id="PF00622">
    <property type="entry name" value="SPRY"/>
    <property type="match status" value="1"/>
</dbReference>
<evidence type="ECO:0000259" key="36">
    <source>
        <dbReference type="PROSITE" id="PS50234"/>
    </source>
</evidence>
<dbReference type="SUPFAM" id="SSF82549">
    <property type="entry name" value="DAK1/DegV-like"/>
    <property type="match status" value="1"/>
</dbReference>
<organism evidence="39 40">
    <name type="scientific">Synaphobranchus kaupii</name>
    <name type="common">Kaup's arrowtooth eel</name>
    <dbReference type="NCBI Taxonomy" id="118154"/>
    <lineage>
        <taxon>Eukaryota</taxon>
        <taxon>Metazoa</taxon>
        <taxon>Chordata</taxon>
        <taxon>Craniata</taxon>
        <taxon>Vertebrata</taxon>
        <taxon>Euteleostomi</taxon>
        <taxon>Actinopterygii</taxon>
        <taxon>Neopterygii</taxon>
        <taxon>Teleostei</taxon>
        <taxon>Anguilliformes</taxon>
        <taxon>Synaphobranchidae</taxon>
        <taxon>Synaphobranchus</taxon>
    </lineage>
</organism>
<evidence type="ECO:0000256" key="14">
    <source>
        <dbReference type="ARBA" id="ARBA00022777"/>
    </source>
</evidence>
<dbReference type="PROSITE" id="PS50188">
    <property type="entry name" value="B302_SPRY"/>
    <property type="match status" value="1"/>
</dbReference>
<evidence type="ECO:0000256" key="3">
    <source>
        <dbReference type="ARBA" id="ARBA00001946"/>
    </source>
</evidence>
<dbReference type="EMBL" id="JAINUF010000001">
    <property type="protein sequence ID" value="KAJ8382151.1"/>
    <property type="molecule type" value="Genomic_DNA"/>
</dbReference>
<dbReference type="Gene3D" id="1.25.40.340">
    <property type="match status" value="1"/>
</dbReference>
<dbReference type="InterPro" id="IPR000315">
    <property type="entry name" value="Znf_B-box"/>
</dbReference>
<evidence type="ECO:0000256" key="31">
    <source>
        <dbReference type="SAM" id="MobiDB-lite"/>
    </source>
</evidence>